<dbReference type="PROSITE" id="PS51782">
    <property type="entry name" value="LYSM"/>
    <property type="match status" value="2"/>
</dbReference>
<evidence type="ECO:0000256" key="6">
    <source>
        <dbReference type="ARBA" id="ARBA00022807"/>
    </source>
</evidence>
<comment type="similarity">
    <text evidence="1">Belongs to the peptidase C40 family.</text>
</comment>
<accession>A0A1L8D5Z5</accession>
<dbReference type="SUPFAM" id="SSF54106">
    <property type="entry name" value="LysM domain"/>
    <property type="match status" value="2"/>
</dbReference>
<keyword evidence="12" id="KW-1185">Reference proteome</keyword>
<dbReference type="SMART" id="SM00257">
    <property type="entry name" value="LysM"/>
    <property type="match status" value="2"/>
</dbReference>
<feature type="domain" description="NlpC/P60" evidence="10">
    <location>
        <begin position="151"/>
        <end position="274"/>
    </location>
</feature>
<reference evidence="12" key="1">
    <citation type="submission" date="2016-12" db="EMBL/GenBank/DDBJ databases">
        <title>Draft Genome Sequences od Carboxydothermus pertinax and islandicus, Hydrogenogenic Carboxydotrophic Bacteria.</title>
        <authorList>
            <person name="Fukuyama Y."/>
            <person name="Ohmae K."/>
            <person name="Yoneda Y."/>
            <person name="Yoshida T."/>
            <person name="Sako Y."/>
        </authorList>
    </citation>
    <scope>NUCLEOTIDE SEQUENCE [LARGE SCALE GENOMIC DNA]</scope>
    <source>
        <strain evidence="12">SET</strain>
    </source>
</reference>
<dbReference type="InterPro" id="IPR018392">
    <property type="entry name" value="LysM"/>
</dbReference>
<keyword evidence="2" id="KW-0645">Protease</keyword>
<evidence type="ECO:0000259" key="9">
    <source>
        <dbReference type="PROSITE" id="PS51782"/>
    </source>
</evidence>
<keyword evidence="3 8" id="KW-0732">Signal</keyword>
<dbReference type="AlphaFoldDB" id="A0A1L8D5Z5"/>
<dbReference type="InterPro" id="IPR000064">
    <property type="entry name" value="NLP_P60_dom"/>
</dbReference>
<dbReference type="GO" id="GO:0006508">
    <property type="term" value="P:proteolysis"/>
    <property type="evidence" value="ECO:0007669"/>
    <property type="project" value="UniProtKB-KW"/>
</dbReference>
<evidence type="ECO:0000256" key="3">
    <source>
        <dbReference type="ARBA" id="ARBA00022729"/>
    </source>
</evidence>
<evidence type="ECO:0000256" key="2">
    <source>
        <dbReference type="ARBA" id="ARBA00022670"/>
    </source>
</evidence>
<proteinExistence type="inferred from homology"/>
<feature type="region of interest" description="Disordered" evidence="7">
    <location>
        <begin position="131"/>
        <end position="152"/>
    </location>
</feature>
<dbReference type="GO" id="GO:0008234">
    <property type="term" value="F:cysteine-type peptidase activity"/>
    <property type="evidence" value="ECO:0007669"/>
    <property type="project" value="UniProtKB-KW"/>
</dbReference>
<evidence type="ECO:0000313" key="12">
    <source>
        <dbReference type="Proteomes" id="UP000187338"/>
    </source>
</evidence>
<evidence type="ECO:0000256" key="1">
    <source>
        <dbReference type="ARBA" id="ARBA00007074"/>
    </source>
</evidence>
<feature type="compositionally biased region" description="Basic residues" evidence="7">
    <location>
        <begin position="131"/>
        <end position="149"/>
    </location>
</feature>
<evidence type="ECO:0000256" key="5">
    <source>
        <dbReference type="ARBA" id="ARBA00022801"/>
    </source>
</evidence>
<evidence type="ECO:0000313" key="11">
    <source>
        <dbReference type="EMBL" id="GAV26524.1"/>
    </source>
</evidence>
<comment type="caution">
    <text evidence="11">The sequence shown here is derived from an EMBL/GenBank/DDBJ whole genome shotgun (WGS) entry which is preliminary data.</text>
</comment>
<dbReference type="Gene3D" id="3.10.350.10">
    <property type="entry name" value="LysM domain"/>
    <property type="match status" value="2"/>
</dbReference>
<dbReference type="Proteomes" id="UP000187338">
    <property type="component" value="Unassembled WGS sequence"/>
</dbReference>
<feature type="domain" description="LysM" evidence="9">
    <location>
        <begin position="26"/>
        <end position="69"/>
    </location>
</feature>
<dbReference type="Pfam" id="PF01476">
    <property type="entry name" value="LysM"/>
    <property type="match status" value="2"/>
</dbReference>
<dbReference type="InterPro" id="IPR036779">
    <property type="entry name" value="LysM_dom_sf"/>
</dbReference>
<dbReference type="SUPFAM" id="SSF54001">
    <property type="entry name" value="Cysteine proteinases"/>
    <property type="match status" value="1"/>
</dbReference>
<evidence type="ECO:0000256" key="8">
    <source>
        <dbReference type="SAM" id="SignalP"/>
    </source>
</evidence>
<feature type="chain" id="PRO_5012092192" evidence="8">
    <location>
        <begin position="26"/>
        <end position="274"/>
    </location>
</feature>
<organism evidence="11 12">
    <name type="scientific">Carboxydothermus islandicus</name>
    <dbReference type="NCBI Taxonomy" id="661089"/>
    <lineage>
        <taxon>Bacteria</taxon>
        <taxon>Bacillati</taxon>
        <taxon>Bacillota</taxon>
        <taxon>Clostridia</taxon>
        <taxon>Thermoanaerobacterales</taxon>
        <taxon>Thermoanaerobacteraceae</taxon>
        <taxon>Carboxydothermus</taxon>
    </lineage>
</organism>
<evidence type="ECO:0000259" key="10">
    <source>
        <dbReference type="PROSITE" id="PS51935"/>
    </source>
</evidence>
<keyword evidence="4" id="KW-0677">Repeat</keyword>
<evidence type="ECO:0000256" key="7">
    <source>
        <dbReference type="SAM" id="MobiDB-lite"/>
    </source>
</evidence>
<sequence length="274" mass="29688">MAMNLKKTLATLTLSVFLLQTSALAATITVKSGDNLWLLARRYNTTVEAIKKANNLKSEALKPGQKLVIPGKSTATAVSRSTSGNSVYIVKAGDTLWDLAKKFNMSVDELKRINNLKSDNLSLGQKLVVKKTTSRNTPRPKTKSTKKVSRGGGREEVVKIALGYLGTPYQWGASSGSAFDCSGFTAFVYRQVGINLPHNSRAQYATGEKIDRSELSPGDLVFFKTQGSSVINHVGIYIGNGQFIHASSGKDRVIISSISEGYYASRYAGAVRIR</sequence>
<keyword evidence="6" id="KW-0788">Thiol protease</keyword>
<gene>
    <name evidence="11" type="ORF">ciss_24570</name>
</gene>
<dbReference type="InterPro" id="IPR051202">
    <property type="entry name" value="Peptidase_C40"/>
</dbReference>
<protein>
    <submittedName>
        <fullName evidence="11">Peptidoglycan endopeptidase</fullName>
    </submittedName>
</protein>
<feature type="domain" description="LysM" evidence="9">
    <location>
        <begin position="86"/>
        <end position="129"/>
    </location>
</feature>
<name>A0A1L8D5Z5_9THEO</name>
<dbReference type="InterPro" id="IPR038765">
    <property type="entry name" value="Papain-like_cys_pep_sf"/>
</dbReference>
<dbReference type="PROSITE" id="PS51935">
    <property type="entry name" value="NLPC_P60"/>
    <property type="match status" value="1"/>
</dbReference>
<dbReference type="PANTHER" id="PTHR47053:SF1">
    <property type="entry name" value="MUREIN DD-ENDOPEPTIDASE MEPH-RELATED"/>
    <property type="match status" value="1"/>
</dbReference>
<dbReference type="CDD" id="cd00118">
    <property type="entry name" value="LysM"/>
    <property type="match status" value="2"/>
</dbReference>
<dbReference type="STRING" id="661089.ciss_24570"/>
<keyword evidence="5" id="KW-0378">Hydrolase</keyword>
<dbReference type="PANTHER" id="PTHR47053">
    <property type="entry name" value="MUREIN DD-ENDOPEPTIDASE MEPH-RELATED"/>
    <property type="match status" value="1"/>
</dbReference>
<feature type="signal peptide" evidence="8">
    <location>
        <begin position="1"/>
        <end position="25"/>
    </location>
</feature>
<dbReference type="EMBL" id="BDJL01000142">
    <property type="protein sequence ID" value="GAV26524.1"/>
    <property type="molecule type" value="Genomic_DNA"/>
</dbReference>
<dbReference type="Gene3D" id="3.90.1720.10">
    <property type="entry name" value="endopeptidase domain like (from Nostoc punctiforme)"/>
    <property type="match status" value="1"/>
</dbReference>
<evidence type="ECO:0000256" key="4">
    <source>
        <dbReference type="ARBA" id="ARBA00022737"/>
    </source>
</evidence>
<dbReference type="Pfam" id="PF00877">
    <property type="entry name" value="NLPC_P60"/>
    <property type="match status" value="1"/>
</dbReference>